<dbReference type="InterPro" id="IPR014044">
    <property type="entry name" value="CAP_dom"/>
</dbReference>
<evidence type="ECO:0000256" key="2">
    <source>
        <dbReference type="SAM" id="SignalP"/>
    </source>
</evidence>
<dbReference type="Proteomes" id="UP000051647">
    <property type="component" value="Unassembled WGS sequence"/>
</dbReference>
<feature type="compositionally biased region" description="Low complexity" evidence="1">
    <location>
        <begin position="31"/>
        <end position="105"/>
    </location>
</feature>
<feature type="signal peptide" evidence="2">
    <location>
        <begin position="1"/>
        <end position="29"/>
    </location>
</feature>
<dbReference type="eggNOG" id="ENOG50309H3">
    <property type="taxonomic scope" value="Bacteria"/>
</dbReference>
<evidence type="ECO:0000313" key="5">
    <source>
        <dbReference type="Proteomes" id="UP000051647"/>
    </source>
</evidence>
<dbReference type="Gene3D" id="3.40.33.10">
    <property type="entry name" value="CAP"/>
    <property type="match status" value="1"/>
</dbReference>
<dbReference type="SUPFAM" id="SSF55797">
    <property type="entry name" value="PR-1-like"/>
    <property type="match status" value="1"/>
</dbReference>
<comment type="caution">
    <text evidence="4">The sequence shown here is derived from an EMBL/GenBank/DDBJ whole genome shotgun (WGS) entry which is preliminary data.</text>
</comment>
<sequence length="443" mass="48187">MGDIMKLNKKNLAVLFSTALLLTTTFGSATNSLADTNNTSNNTQTTSTVTSTNQTKNTNDQNNTATNTNSNDNIADNNTNATTNNTNNTNSSSNSSNTDSNNSATVAKTQASTSVDVSAIKTALLSEINNLRSQNGLDPLTNVEVLNSYAQERSDSFASNGTGIDNHVGWDSSKMAPYNLTAEENIGQLPLGTLANDPTQIAKTITEEFYDENNDAVPNYGHRKNMLNPYVGYIGFGVTVGSNGMIYFSQEIGNDATYAAKSSYTQRNSYYYTTMNDYANVSQYDSVDAERNSGNAAQDYVQNGDSYTFSDIRGGVSTRDSYVNMYDRDGQLYTNLRLAPGTDWASDIVSIINGTYYLHVSNNGFVKAADVLPWASFLGGPVITAKDNAPIYDDYGKKTTRYAAANSSWVTDRRSVDFGNNVKYYRIGTNAWLLESDLSNPIN</sequence>
<reference evidence="4 5" key="1">
    <citation type="journal article" date="2015" name="Genome Announc.">
        <title>Expanding the biotechnology potential of lactobacilli through comparative genomics of 213 strains and associated genera.</title>
        <authorList>
            <person name="Sun Z."/>
            <person name="Harris H.M."/>
            <person name="McCann A."/>
            <person name="Guo C."/>
            <person name="Argimon S."/>
            <person name="Zhang W."/>
            <person name="Yang X."/>
            <person name="Jeffery I.B."/>
            <person name="Cooney J.C."/>
            <person name="Kagawa T.F."/>
            <person name="Liu W."/>
            <person name="Song Y."/>
            <person name="Salvetti E."/>
            <person name="Wrobel A."/>
            <person name="Rasinkangas P."/>
            <person name="Parkhill J."/>
            <person name="Rea M.C."/>
            <person name="O'Sullivan O."/>
            <person name="Ritari J."/>
            <person name="Douillard F.P."/>
            <person name="Paul Ross R."/>
            <person name="Yang R."/>
            <person name="Briner A.E."/>
            <person name="Felis G.E."/>
            <person name="de Vos W.M."/>
            <person name="Barrangou R."/>
            <person name="Klaenhammer T.R."/>
            <person name="Caufield P.W."/>
            <person name="Cui Y."/>
            <person name="Zhang H."/>
            <person name="O'Toole P.W."/>
        </authorList>
    </citation>
    <scope>NUCLEOTIDE SEQUENCE [LARGE SCALE GENOMIC DNA]</scope>
    <source>
        <strain evidence="4 5">DSM 14857</strain>
    </source>
</reference>
<feature type="chain" id="PRO_5039158280" evidence="2">
    <location>
        <begin position="30"/>
        <end position="443"/>
    </location>
</feature>
<organism evidence="4 5">
    <name type="scientific">Companilactobacillus versmoldensis DSM 14857 = KCTC 3814</name>
    <dbReference type="NCBI Taxonomy" id="1423815"/>
    <lineage>
        <taxon>Bacteria</taxon>
        <taxon>Bacillati</taxon>
        <taxon>Bacillota</taxon>
        <taxon>Bacilli</taxon>
        <taxon>Lactobacillales</taxon>
        <taxon>Lactobacillaceae</taxon>
        <taxon>Companilactobacillus</taxon>
    </lineage>
</organism>
<dbReference type="Pfam" id="PF00188">
    <property type="entry name" value="CAP"/>
    <property type="match status" value="1"/>
</dbReference>
<evidence type="ECO:0000256" key="1">
    <source>
        <dbReference type="SAM" id="MobiDB-lite"/>
    </source>
</evidence>
<dbReference type="EMBL" id="AZFA01000001">
    <property type="protein sequence ID" value="KRL68544.1"/>
    <property type="molecule type" value="Genomic_DNA"/>
</dbReference>
<keyword evidence="5" id="KW-1185">Reference proteome</keyword>
<keyword evidence="2" id="KW-0732">Signal</keyword>
<gene>
    <name evidence="4" type="ORF">FC27_GL000243</name>
</gene>
<accession>A0A0R1SHD1</accession>
<dbReference type="STRING" id="1423815.FC27_GL000243"/>
<evidence type="ECO:0000313" key="4">
    <source>
        <dbReference type="EMBL" id="KRL68544.1"/>
    </source>
</evidence>
<dbReference type="InterPro" id="IPR035940">
    <property type="entry name" value="CAP_sf"/>
</dbReference>
<feature type="domain" description="SCP" evidence="3">
    <location>
        <begin position="125"/>
        <end position="250"/>
    </location>
</feature>
<dbReference type="OrthoDB" id="2325057at2"/>
<protein>
    <submittedName>
        <fullName evidence="4">Calcium-chelating exported protein</fullName>
    </submittedName>
</protein>
<dbReference type="AlphaFoldDB" id="A0A0R1SHD1"/>
<evidence type="ECO:0000259" key="3">
    <source>
        <dbReference type="Pfam" id="PF00188"/>
    </source>
</evidence>
<name>A0A0R1SHD1_9LACO</name>
<feature type="region of interest" description="Disordered" evidence="1">
    <location>
        <begin position="31"/>
        <end position="112"/>
    </location>
</feature>
<proteinExistence type="predicted"/>
<dbReference type="PATRIC" id="fig|1423815.3.peg.245"/>